<dbReference type="Proteomes" id="UP000503003">
    <property type="component" value="Chromosome 1"/>
</dbReference>
<protein>
    <submittedName>
        <fullName evidence="2">YjbH domain-containing protein</fullName>
    </submittedName>
</protein>
<dbReference type="Pfam" id="PF06082">
    <property type="entry name" value="YjbH"/>
    <property type="match status" value="1"/>
</dbReference>
<gene>
    <name evidence="2" type="ORF">G5S32_04395</name>
</gene>
<dbReference type="AlphaFoldDB" id="A0A6G7CGP0"/>
<keyword evidence="1" id="KW-0732">Signal</keyword>
<proteinExistence type="predicted"/>
<reference evidence="2 3" key="1">
    <citation type="submission" date="2020-02" db="EMBL/GenBank/DDBJ databases">
        <title>A complete genome of a marine bacterium Vibrio sp. ZWAL4003 isolated from the mangrove sediment with the ability to degrade polysaccharides.</title>
        <authorList>
            <person name="Wu J."/>
            <person name="Qu W."/>
            <person name="Zeng R."/>
        </authorList>
    </citation>
    <scope>NUCLEOTIDE SEQUENCE [LARGE SCALE GENOMIC DNA]</scope>
    <source>
        <strain evidence="2 3">ZWAL4003</strain>
    </source>
</reference>
<accession>A0A6G7CGP0</accession>
<organism evidence="2 3">
    <name type="scientific">Vibrio ziniensis</name>
    <dbReference type="NCBI Taxonomy" id="2711221"/>
    <lineage>
        <taxon>Bacteria</taxon>
        <taxon>Pseudomonadati</taxon>
        <taxon>Pseudomonadota</taxon>
        <taxon>Gammaproteobacteria</taxon>
        <taxon>Vibrionales</taxon>
        <taxon>Vibrionaceae</taxon>
        <taxon>Vibrio</taxon>
    </lineage>
</organism>
<dbReference type="InterPro" id="IPR010344">
    <property type="entry name" value="YbjH"/>
</dbReference>
<name>A0A6G7CGP0_9VIBR</name>
<dbReference type="KEGG" id="vzi:G5S32_04395"/>
<keyword evidence="3" id="KW-1185">Reference proteome</keyword>
<dbReference type="RefSeq" id="WP_165310706.1">
    <property type="nucleotide sequence ID" value="NZ_CP049331.1"/>
</dbReference>
<feature type="signal peptide" evidence="1">
    <location>
        <begin position="1"/>
        <end position="26"/>
    </location>
</feature>
<feature type="chain" id="PRO_5026146915" evidence="1">
    <location>
        <begin position="27"/>
        <end position="727"/>
    </location>
</feature>
<evidence type="ECO:0000313" key="3">
    <source>
        <dbReference type="Proteomes" id="UP000503003"/>
    </source>
</evidence>
<evidence type="ECO:0000313" key="2">
    <source>
        <dbReference type="EMBL" id="QIH41272.1"/>
    </source>
</evidence>
<evidence type="ECO:0000256" key="1">
    <source>
        <dbReference type="SAM" id="SignalP"/>
    </source>
</evidence>
<dbReference type="EMBL" id="CP049331">
    <property type="protein sequence ID" value="QIH41272.1"/>
    <property type="molecule type" value="Genomic_DNA"/>
</dbReference>
<sequence length="727" mass="82103">MKKPCYLFLLPSLVLTPLCFSTISKADEFSYPTLKHSQSDFGGIGLLQMPSARMAQEGEFRFGFGYNDDYTHYNASLQLFPWLQTNIRYTQVNALLYSSDESFSGDTKYTDKSIDAKLRLLQESYWLPEVSVGFQDFGGTGLFDSEYLVASKSVSSFDFTLGLAWGYLGNSANLSGDKSASNDCNRNTGYKGNGGSFDVSRMFTGCVSLFGGVEYQTPYKPLRLKLEYDGNDYRSDFPVTRGGESMPVSTPWNIGAVYALTDWADIRISYERGNTLYAGLTMGTNLSNLRPIWIDTPAPTYQQTNNKDDLSDKEWHQLTKDLSEVAGYSDITVYQNNQVITVVGEQTKYRERNEGNLRAATLIANTGLQSQEYRFIEAKKYQPLTETLINAEDFQKVANHEYPNASIKDVVSVGNPRPLVGKQRVDARSRLKYGIAPSLQQSIGGSEDFYLYAIGISGNISYQAGDNWILSSSLYLNLDDNYDKFKYTVPPDGTDLKRVRTLSRQYYDQVARISNLQLTYFDKFSSNLYTQFYGGYLETMFAGAGSELLYRPLNSRWAIGIDANYVKQRDPDTVLGLYKDERHYDSETDRYYSIQDGTVTGHATLYWQPQLWDKFDNTLLKLSAGRYLTDDIGMTIDVSKQFSSGVIAGAFATKTNLSAEEYGEGSFTKGFYVSIPLDLMTIRPSQERATISWLPIQRDGGQMLSRKYSLYDMTDARSPWFTREIAH</sequence>